<dbReference type="PANTHER" id="PTHR11183">
    <property type="entry name" value="GLYCOGENIN SUBFAMILY MEMBER"/>
    <property type="match status" value="1"/>
</dbReference>
<evidence type="ECO:0000256" key="1">
    <source>
        <dbReference type="SAM" id="MobiDB-lite"/>
    </source>
</evidence>
<evidence type="ECO:0000313" key="3">
    <source>
        <dbReference type="Proteomes" id="UP000632535"/>
    </source>
</evidence>
<dbReference type="Gene3D" id="3.90.550.10">
    <property type="entry name" value="Spore Coat Polysaccharide Biosynthesis Protein SpsA, Chain A"/>
    <property type="match status" value="1"/>
</dbReference>
<protein>
    <submittedName>
        <fullName evidence="2">Uncharacterized protein</fullName>
    </submittedName>
</protein>
<dbReference type="InterPro" id="IPR050587">
    <property type="entry name" value="GNT1/Glycosyltrans_8"/>
</dbReference>
<dbReference type="InterPro" id="IPR036715">
    <property type="entry name" value="A-2_3-sialylTrfase_sf"/>
</dbReference>
<dbReference type="Proteomes" id="UP000632535">
    <property type="component" value="Unassembled WGS sequence"/>
</dbReference>
<dbReference type="EMBL" id="BMDG01000009">
    <property type="protein sequence ID" value="GGI09837.1"/>
    <property type="molecule type" value="Genomic_DNA"/>
</dbReference>
<organism evidence="2 3">
    <name type="scientific">Isoptericola cucumis</name>
    <dbReference type="NCBI Taxonomy" id="1776856"/>
    <lineage>
        <taxon>Bacteria</taxon>
        <taxon>Bacillati</taxon>
        <taxon>Actinomycetota</taxon>
        <taxon>Actinomycetes</taxon>
        <taxon>Micrococcales</taxon>
        <taxon>Promicromonosporaceae</taxon>
        <taxon>Isoptericola</taxon>
    </lineage>
</organism>
<accession>A0ABQ2BAA2</accession>
<name>A0ABQ2BAA2_9MICO</name>
<feature type="region of interest" description="Disordered" evidence="1">
    <location>
        <begin position="509"/>
        <end position="563"/>
    </location>
</feature>
<comment type="caution">
    <text evidence="2">The sequence shown here is derived from an EMBL/GenBank/DDBJ whole genome shotgun (WGS) entry which is preliminary data.</text>
</comment>
<dbReference type="SUPFAM" id="SSF53448">
    <property type="entry name" value="Nucleotide-diphospho-sugar transferases"/>
    <property type="match status" value="1"/>
</dbReference>
<reference evidence="3" key="1">
    <citation type="journal article" date="2019" name="Int. J. Syst. Evol. Microbiol.">
        <title>The Global Catalogue of Microorganisms (GCM) 10K type strain sequencing project: providing services to taxonomists for standard genome sequencing and annotation.</title>
        <authorList>
            <consortium name="The Broad Institute Genomics Platform"/>
            <consortium name="The Broad Institute Genome Sequencing Center for Infectious Disease"/>
            <person name="Wu L."/>
            <person name="Ma J."/>
        </authorList>
    </citation>
    <scope>NUCLEOTIDE SEQUENCE [LARGE SCALE GENOMIC DNA]</scope>
    <source>
        <strain evidence="3">CCM 8653</strain>
    </source>
</reference>
<feature type="compositionally biased region" description="Low complexity" evidence="1">
    <location>
        <begin position="539"/>
        <end position="562"/>
    </location>
</feature>
<feature type="compositionally biased region" description="Basic and acidic residues" evidence="1">
    <location>
        <begin position="509"/>
        <end position="532"/>
    </location>
</feature>
<evidence type="ECO:0000313" key="2">
    <source>
        <dbReference type="EMBL" id="GGI09837.1"/>
    </source>
</evidence>
<keyword evidence="3" id="KW-1185">Reference proteome</keyword>
<dbReference type="SUPFAM" id="SSF102414">
    <property type="entry name" value="Alpha-2,3/8-sialyltransferase CstII"/>
    <property type="match status" value="1"/>
</dbReference>
<proteinExistence type="predicted"/>
<sequence>MAPGGAGKGMPVEALSRLDVTRPVVLVTARVSLEEIDYASLPAGAYVFREGDVAAEDHYWFGREVAAWFVPPRQAALAKVRATAYRGDYEIGAVLTDLRRAQQLVAHTLEGMVRDGQVEDWADYLLRTPATAAILADPHPPSMLTVMLGTALSLGFEQVVVLDGQTDGTYVGKVRRSILTEDPVGAGLRSTSRIAYSYELGHLKRLRDAFPEAAIVDGAASEPLKQFVSQAPAVDGARMTPEAKPGADLAPHRLFALRTTPAGERRVAYVTYFDDDGYFWGALAMARSLAKVSSYPLVALVPAGYRLPDVPFLPENLTVVRAPRIRNELFHRKHQGRFEFTFSKLGVFALTFLDRGVYLDADTVVLDGLDELFDRDGFSAAPDFGFTLHREVFNSGVFAFTPDADVFRDMMAKNGTLESYDGGDQGFLNSYFPDVDWLDSSYNTLWRMLESNPGVVGLGDVKVLHFVGPKPWNREPELPESLVSLWIDRLGPDYLGYLTLWQLARERARRDAEAPRRAARDGGADDAGRPDAEPDPDGPTEATASSAAGAPSPDAGADGPSSTKRWLEVRALMDAGRLDEAEQVAQRNLERWPGSVRNLQALAQVQRRRGHRRAAAGTWARLCTTAGRRAVGRGA</sequence>
<gene>
    <name evidence="2" type="ORF">GCM10007368_28190</name>
</gene>
<dbReference type="InterPro" id="IPR029044">
    <property type="entry name" value="Nucleotide-diphossugar_trans"/>
</dbReference>